<name>A0A263CZ34_9PSEU</name>
<dbReference type="RefSeq" id="WP_094864319.1">
    <property type="nucleotide sequence ID" value="NZ_NKYE01000013.1"/>
</dbReference>
<sequence length="299" mass="32363">MSHRRERPFRFGVTMLAPEDRTGWVAKCRRAEALGYDVVSVADHLGLPPVFPALVLAAEATEHVRVGTYVLNTPFYNPAVLAREVAGADQFTGGRLELGLGAGYQQWEFEKAGIPFDSPGKRVDHLERTVAELRGSYADPEYAPAPAQRGGPPLLLGGRGNRMLRLAAREASVVAFSGVGAGTDNAPPIRLADAAELAERVEYVNGLLGDRAAEVELNVIVQRVRNTGDRRAAAEELAADERVPLDADALLEVPTVLFGTPAQQAEQLRAAREQYGFSYITVLESSLDEFAPVIELLHP</sequence>
<evidence type="ECO:0000256" key="4">
    <source>
        <dbReference type="ARBA" id="ARBA00023033"/>
    </source>
</evidence>
<keyword evidence="2" id="KW-0288">FMN</keyword>
<reference evidence="6 7" key="1">
    <citation type="submission" date="2017-07" db="EMBL/GenBank/DDBJ databases">
        <title>Amycolatopsis antarcticus sp. nov., isolated from the surface of an Antarcticus brown macroalga.</title>
        <authorList>
            <person name="Wang J."/>
            <person name="Leiva S."/>
            <person name="Huang J."/>
            <person name="Huang Y."/>
        </authorList>
    </citation>
    <scope>NUCLEOTIDE SEQUENCE [LARGE SCALE GENOMIC DNA]</scope>
    <source>
        <strain evidence="6 7">AU-G6</strain>
    </source>
</reference>
<dbReference type="SUPFAM" id="SSF51679">
    <property type="entry name" value="Bacterial luciferase-like"/>
    <property type="match status" value="1"/>
</dbReference>
<dbReference type="InterPro" id="IPR050172">
    <property type="entry name" value="SsuD_RutA_monooxygenase"/>
</dbReference>
<evidence type="ECO:0000256" key="1">
    <source>
        <dbReference type="ARBA" id="ARBA00022630"/>
    </source>
</evidence>
<organism evidence="6 7">
    <name type="scientific">Amycolatopsis antarctica</name>
    <dbReference type="NCBI Taxonomy" id="1854586"/>
    <lineage>
        <taxon>Bacteria</taxon>
        <taxon>Bacillati</taxon>
        <taxon>Actinomycetota</taxon>
        <taxon>Actinomycetes</taxon>
        <taxon>Pseudonocardiales</taxon>
        <taxon>Pseudonocardiaceae</taxon>
        <taxon>Amycolatopsis</taxon>
    </lineage>
</organism>
<dbReference type="GO" id="GO:0046306">
    <property type="term" value="P:alkanesulfonate catabolic process"/>
    <property type="evidence" value="ECO:0007669"/>
    <property type="project" value="TreeGrafter"/>
</dbReference>
<keyword evidence="4" id="KW-0503">Monooxygenase</keyword>
<keyword evidence="1" id="KW-0285">Flavoprotein</keyword>
<dbReference type="InParanoid" id="A0A263CZ34"/>
<dbReference type="CDD" id="cd01097">
    <property type="entry name" value="Tetrahydromethanopterin_reductase"/>
    <property type="match status" value="1"/>
</dbReference>
<dbReference type="AlphaFoldDB" id="A0A263CZ34"/>
<dbReference type="Gene3D" id="3.20.20.30">
    <property type="entry name" value="Luciferase-like domain"/>
    <property type="match status" value="1"/>
</dbReference>
<feature type="domain" description="Luciferase-like" evidence="5">
    <location>
        <begin position="16"/>
        <end position="270"/>
    </location>
</feature>
<evidence type="ECO:0000256" key="3">
    <source>
        <dbReference type="ARBA" id="ARBA00023002"/>
    </source>
</evidence>
<proteinExistence type="predicted"/>
<evidence type="ECO:0000256" key="2">
    <source>
        <dbReference type="ARBA" id="ARBA00022643"/>
    </source>
</evidence>
<evidence type="ECO:0000313" key="7">
    <source>
        <dbReference type="Proteomes" id="UP000242444"/>
    </source>
</evidence>
<dbReference type="OrthoDB" id="4288123at2"/>
<dbReference type="PANTHER" id="PTHR42847">
    <property type="entry name" value="ALKANESULFONATE MONOOXYGENASE"/>
    <property type="match status" value="1"/>
</dbReference>
<dbReference type="InterPro" id="IPR011251">
    <property type="entry name" value="Luciferase-like_dom"/>
</dbReference>
<dbReference type="InterPro" id="IPR036661">
    <property type="entry name" value="Luciferase-like_sf"/>
</dbReference>
<comment type="caution">
    <text evidence="6">The sequence shown here is derived from an EMBL/GenBank/DDBJ whole genome shotgun (WGS) entry which is preliminary data.</text>
</comment>
<evidence type="ECO:0000313" key="6">
    <source>
        <dbReference type="EMBL" id="OZM71371.1"/>
    </source>
</evidence>
<dbReference type="PANTHER" id="PTHR42847:SF4">
    <property type="entry name" value="ALKANESULFONATE MONOOXYGENASE-RELATED"/>
    <property type="match status" value="1"/>
</dbReference>
<dbReference type="InterPro" id="IPR019923">
    <property type="entry name" value="Lucif-like_OxRdtase_MSMEG_2516"/>
</dbReference>
<dbReference type="NCBIfam" id="TIGR03621">
    <property type="entry name" value="F420_MSMEG_2516"/>
    <property type="match status" value="1"/>
</dbReference>
<dbReference type="Proteomes" id="UP000242444">
    <property type="component" value="Unassembled WGS sequence"/>
</dbReference>
<protein>
    <submittedName>
        <fullName evidence="6">F420-dependent oxidoreductase</fullName>
    </submittedName>
</protein>
<dbReference type="GO" id="GO:0008726">
    <property type="term" value="F:alkanesulfonate monooxygenase activity"/>
    <property type="evidence" value="ECO:0007669"/>
    <property type="project" value="TreeGrafter"/>
</dbReference>
<keyword evidence="3" id="KW-0560">Oxidoreductase</keyword>
<gene>
    <name evidence="6" type="ORF">CFN78_19590</name>
</gene>
<evidence type="ECO:0000259" key="5">
    <source>
        <dbReference type="Pfam" id="PF00296"/>
    </source>
</evidence>
<dbReference type="EMBL" id="NKYE01000013">
    <property type="protein sequence ID" value="OZM71371.1"/>
    <property type="molecule type" value="Genomic_DNA"/>
</dbReference>
<accession>A0A263CZ34</accession>
<dbReference type="Pfam" id="PF00296">
    <property type="entry name" value="Bac_luciferase"/>
    <property type="match status" value="1"/>
</dbReference>
<keyword evidence="7" id="KW-1185">Reference proteome</keyword>